<keyword evidence="4" id="KW-1185">Reference proteome</keyword>
<keyword evidence="3" id="KW-0489">Methyltransferase</keyword>
<gene>
    <name evidence="3" type="ORF">NP603_10685</name>
</gene>
<dbReference type="Proteomes" id="UP001524569">
    <property type="component" value="Unassembled WGS sequence"/>
</dbReference>
<dbReference type="InterPro" id="IPR029063">
    <property type="entry name" value="SAM-dependent_MTases_sf"/>
</dbReference>
<dbReference type="GO" id="GO:0008168">
    <property type="term" value="F:methyltransferase activity"/>
    <property type="evidence" value="ECO:0007669"/>
    <property type="project" value="UniProtKB-KW"/>
</dbReference>
<evidence type="ECO:0000259" key="2">
    <source>
        <dbReference type="Pfam" id="PF08241"/>
    </source>
</evidence>
<evidence type="ECO:0000256" key="1">
    <source>
        <dbReference type="ARBA" id="ARBA00022679"/>
    </source>
</evidence>
<reference evidence="3 4" key="1">
    <citation type="submission" date="2022-07" db="EMBL/GenBank/DDBJ databases">
        <title>Methylomonas rivi sp. nov., Methylomonas rosea sp. nov., Methylomonas aureus sp. nov. and Methylomonas subterranea sp. nov., four novel methanotrophs isolated from a freshwater creek and the deep terrestrial subsurface.</title>
        <authorList>
            <person name="Abin C."/>
            <person name="Sankaranarayanan K."/>
            <person name="Garner C."/>
            <person name="Sindelar R."/>
            <person name="Kotary K."/>
            <person name="Garner R."/>
            <person name="Barclay S."/>
            <person name="Lawson P."/>
            <person name="Krumholz L."/>
        </authorList>
    </citation>
    <scope>NUCLEOTIDE SEQUENCE [LARGE SCALE GENOMIC DNA]</scope>
    <source>
        <strain evidence="3 4">SURF-1</strain>
    </source>
</reference>
<name>A0ABT1UH74_9GAMM</name>
<dbReference type="RefSeq" id="WP_256610871.1">
    <property type="nucleotide sequence ID" value="NZ_JANIBM010000010.1"/>
</dbReference>
<dbReference type="Pfam" id="PF08241">
    <property type="entry name" value="Methyltransf_11"/>
    <property type="match status" value="1"/>
</dbReference>
<dbReference type="PANTHER" id="PTHR44068">
    <property type="entry name" value="ZGC:194242"/>
    <property type="match status" value="1"/>
</dbReference>
<dbReference type="InterPro" id="IPR050447">
    <property type="entry name" value="Erg6_SMT_methyltransf"/>
</dbReference>
<dbReference type="GO" id="GO:0032259">
    <property type="term" value="P:methylation"/>
    <property type="evidence" value="ECO:0007669"/>
    <property type="project" value="UniProtKB-KW"/>
</dbReference>
<dbReference type="Gene3D" id="3.40.50.150">
    <property type="entry name" value="Vaccinia Virus protein VP39"/>
    <property type="match status" value="1"/>
</dbReference>
<evidence type="ECO:0000313" key="3">
    <source>
        <dbReference type="EMBL" id="MCQ8181576.1"/>
    </source>
</evidence>
<dbReference type="PANTHER" id="PTHR44068:SF11">
    <property type="entry name" value="GERANYL DIPHOSPHATE 2-C-METHYLTRANSFERASE"/>
    <property type="match status" value="1"/>
</dbReference>
<keyword evidence="1" id="KW-0808">Transferase</keyword>
<comment type="caution">
    <text evidence="3">The sequence shown here is derived from an EMBL/GenBank/DDBJ whole genome shotgun (WGS) entry which is preliminary data.</text>
</comment>
<evidence type="ECO:0000313" key="4">
    <source>
        <dbReference type="Proteomes" id="UP001524569"/>
    </source>
</evidence>
<dbReference type="InterPro" id="IPR013216">
    <property type="entry name" value="Methyltransf_11"/>
</dbReference>
<sequence length="309" mass="34782">MSATIYTLEPNQDYRDQSLRHGAELSTAELQADAAKHYDDCYHDYLFAWCNRDNLALHYGYWDDAKPYDQHQALLNKNQVLYDKAGIQPGDHVLDAGCGIGGSTIWMAKQRGNRVTGITISAKQADYARDHAKRHGVAELVDFQVADFCATPFADASFDVVWALESSCHALHKGDFLKEAWRVLKPGGRIVVCDGFVLQRQFSAQQWQAVVTCLNGWAVPNLCSRDEFSGLLQQQGFADIVCHDITAQTQASVEHMYKVAKRLKPVQTISQWLGLRSKAQTANYLVGLAQYQLFTEKLTEYCIFTAYKN</sequence>
<protein>
    <submittedName>
        <fullName evidence="3">Methyltransferase domain-containing protein</fullName>
    </submittedName>
</protein>
<dbReference type="EMBL" id="JANIBM010000010">
    <property type="protein sequence ID" value="MCQ8181576.1"/>
    <property type="molecule type" value="Genomic_DNA"/>
</dbReference>
<dbReference type="SUPFAM" id="SSF53335">
    <property type="entry name" value="S-adenosyl-L-methionine-dependent methyltransferases"/>
    <property type="match status" value="1"/>
</dbReference>
<organism evidence="3 4">
    <name type="scientific">Methylomonas aurea</name>
    <dbReference type="NCBI Taxonomy" id="2952224"/>
    <lineage>
        <taxon>Bacteria</taxon>
        <taxon>Pseudomonadati</taxon>
        <taxon>Pseudomonadota</taxon>
        <taxon>Gammaproteobacteria</taxon>
        <taxon>Methylococcales</taxon>
        <taxon>Methylococcaceae</taxon>
        <taxon>Methylomonas</taxon>
    </lineage>
</organism>
<proteinExistence type="predicted"/>
<feature type="domain" description="Methyltransferase type 11" evidence="2">
    <location>
        <begin position="94"/>
        <end position="192"/>
    </location>
</feature>
<accession>A0ABT1UH74</accession>
<dbReference type="CDD" id="cd02440">
    <property type="entry name" value="AdoMet_MTases"/>
    <property type="match status" value="1"/>
</dbReference>